<dbReference type="EMBL" id="LR797319">
    <property type="protein sequence ID" value="CAB4202312.1"/>
    <property type="molecule type" value="Genomic_DNA"/>
</dbReference>
<sequence>MELESSVTIDEGVNAFGIHKQITLEGDQAITKLTYDAAPFIEHAADLRVLTAGDSWGDGHFIGIVPMAEVTRINQTYDGAEERKRQMVLWLKANPKLVTFEKFLK</sequence>
<name>A0A6J5QAX9_9CAUD</name>
<gene>
    <name evidence="2" type="ORF">UFOVP1018_14</name>
    <name evidence="3" type="ORF">UFOVP1105_15</name>
    <name evidence="4" type="ORF">UFOVP1372_5</name>
    <name evidence="5" type="ORF">UFOVP1470_16</name>
    <name evidence="6" type="ORF">UFOVP1557_5</name>
    <name evidence="1" type="ORF">UFOVP939_10</name>
</gene>
<dbReference type="EMBL" id="LR796966">
    <property type="protein sequence ID" value="CAB4178558.1"/>
    <property type="molecule type" value="Genomic_DNA"/>
</dbReference>
<evidence type="ECO:0000313" key="4">
    <source>
        <dbReference type="EMBL" id="CAB4202312.1"/>
    </source>
</evidence>
<evidence type="ECO:0000313" key="6">
    <source>
        <dbReference type="EMBL" id="CAB5229716.1"/>
    </source>
</evidence>
<proteinExistence type="predicted"/>
<evidence type="ECO:0000313" key="5">
    <source>
        <dbReference type="EMBL" id="CAB4214989.1"/>
    </source>
</evidence>
<reference evidence="2" key="1">
    <citation type="submission" date="2020-05" db="EMBL/GenBank/DDBJ databases">
        <authorList>
            <person name="Chiriac C."/>
            <person name="Salcher M."/>
            <person name="Ghai R."/>
            <person name="Kavagutti S V."/>
        </authorList>
    </citation>
    <scope>NUCLEOTIDE SEQUENCE</scope>
</reference>
<dbReference type="EMBL" id="LR796887">
    <property type="protein sequence ID" value="CAB4172544.1"/>
    <property type="molecule type" value="Genomic_DNA"/>
</dbReference>
<dbReference type="EMBL" id="LR797419">
    <property type="protein sequence ID" value="CAB4214989.1"/>
    <property type="molecule type" value="Genomic_DNA"/>
</dbReference>
<evidence type="ECO:0000313" key="2">
    <source>
        <dbReference type="EMBL" id="CAB4178558.1"/>
    </source>
</evidence>
<evidence type="ECO:0000313" key="3">
    <source>
        <dbReference type="EMBL" id="CAB4183898.1"/>
    </source>
</evidence>
<dbReference type="EMBL" id="LR797054">
    <property type="protein sequence ID" value="CAB4183898.1"/>
    <property type="molecule type" value="Genomic_DNA"/>
</dbReference>
<evidence type="ECO:0000313" key="1">
    <source>
        <dbReference type="EMBL" id="CAB4172544.1"/>
    </source>
</evidence>
<organism evidence="2">
    <name type="scientific">uncultured Caudovirales phage</name>
    <dbReference type="NCBI Taxonomy" id="2100421"/>
    <lineage>
        <taxon>Viruses</taxon>
        <taxon>Duplodnaviria</taxon>
        <taxon>Heunggongvirae</taxon>
        <taxon>Uroviricota</taxon>
        <taxon>Caudoviricetes</taxon>
        <taxon>Peduoviridae</taxon>
        <taxon>Maltschvirus</taxon>
        <taxon>Maltschvirus maltsch</taxon>
    </lineage>
</organism>
<dbReference type="EMBL" id="LR798407">
    <property type="protein sequence ID" value="CAB5229716.1"/>
    <property type="molecule type" value="Genomic_DNA"/>
</dbReference>
<protein>
    <submittedName>
        <fullName evidence="2">Uncharacterized protein</fullName>
    </submittedName>
</protein>
<accession>A0A6J5QAX9</accession>